<comment type="caution">
    <text evidence="1">The sequence shown here is derived from an EMBL/GenBank/DDBJ whole genome shotgun (WGS) entry which is preliminary data.</text>
</comment>
<dbReference type="GO" id="GO:0005743">
    <property type="term" value="C:mitochondrial inner membrane"/>
    <property type="evidence" value="ECO:0007669"/>
    <property type="project" value="TreeGrafter"/>
</dbReference>
<gene>
    <name evidence="1" type="ORF">EKO27_g3282</name>
</gene>
<dbReference type="EMBL" id="RYZI01000068">
    <property type="protein sequence ID" value="RWA11850.1"/>
    <property type="molecule type" value="Genomic_DNA"/>
</dbReference>
<accession>A0A439DBR1</accession>
<organism evidence="1 2">
    <name type="scientific">Xylaria grammica</name>
    <dbReference type="NCBI Taxonomy" id="363999"/>
    <lineage>
        <taxon>Eukaryota</taxon>
        <taxon>Fungi</taxon>
        <taxon>Dikarya</taxon>
        <taxon>Ascomycota</taxon>
        <taxon>Pezizomycotina</taxon>
        <taxon>Sordariomycetes</taxon>
        <taxon>Xylariomycetidae</taxon>
        <taxon>Xylariales</taxon>
        <taxon>Xylariaceae</taxon>
        <taxon>Xylaria</taxon>
    </lineage>
</organism>
<keyword evidence="2" id="KW-1185">Reference proteome</keyword>
<sequence length="226" mass="24509">MRIFRPIGGTAAATVRRQCYSSYSLLSTVRLYLTTHPNTTIAKPFSYPIASFHATSHRRNGDGSPPTDLAAMDVLGNTPVPSTTVDICMSDGFQLNSGARILNGSGVILVGSEAFAWQPWLPRGEPRLLNAKGQWDIPNESLGPLSLLWPRPDATTDLLILGLGPEIRPISPELRLYISSLGMRVEILDTRNAAAQFNLLATERGVNDIAAAFIPIGWKEGIGANW</sequence>
<dbReference type="Pfam" id="PF04430">
    <property type="entry name" value="DUF498"/>
    <property type="match status" value="1"/>
</dbReference>
<dbReference type="Proteomes" id="UP000286045">
    <property type="component" value="Unassembled WGS sequence"/>
</dbReference>
<dbReference type="InterPro" id="IPR036748">
    <property type="entry name" value="MTH938-like_sf"/>
</dbReference>
<dbReference type="Gene3D" id="3.40.1230.10">
    <property type="entry name" value="MTH938-like"/>
    <property type="match status" value="1"/>
</dbReference>
<evidence type="ECO:0000313" key="2">
    <source>
        <dbReference type="Proteomes" id="UP000286045"/>
    </source>
</evidence>
<dbReference type="STRING" id="363999.A0A439DBR1"/>
<dbReference type="GO" id="GO:0032981">
    <property type="term" value="P:mitochondrial respiratory chain complex I assembly"/>
    <property type="evidence" value="ECO:0007669"/>
    <property type="project" value="TreeGrafter"/>
</dbReference>
<dbReference type="InterPro" id="IPR007523">
    <property type="entry name" value="NDUFAF3/AAMDC"/>
</dbReference>
<name>A0A439DBR1_9PEZI</name>
<reference evidence="1 2" key="1">
    <citation type="submission" date="2018-12" db="EMBL/GenBank/DDBJ databases">
        <title>Draft genome sequence of Xylaria grammica IHI A82.</title>
        <authorList>
            <person name="Buettner E."/>
            <person name="Kellner H."/>
        </authorList>
    </citation>
    <scope>NUCLEOTIDE SEQUENCE [LARGE SCALE GENOMIC DNA]</scope>
    <source>
        <strain evidence="1 2">IHI A82</strain>
    </source>
</reference>
<protein>
    <recommendedName>
        <fullName evidence="3">NADH dehydrogenase [ubiquinone] 1 alpha subcomplex assembly factor 3</fullName>
    </recommendedName>
</protein>
<dbReference type="PANTHER" id="PTHR21192:SF2">
    <property type="entry name" value="NADH DEHYDROGENASE [UBIQUINONE] 1 ALPHA SUBCOMPLEX ASSEMBLY FACTOR 3"/>
    <property type="match status" value="1"/>
</dbReference>
<evidence type="ECO:0000313" key="1">
    <source>
        <dbReference type="EMBL" id="RWA11850.1"/>
    </source>
</evidence>
<evidence type="ECO:0008006" key="3">
    <source>
        <dbReference type="Google" id="ProtNLM"/>
    </source>
</evidence>
<dbReference type="PANTHER" id="PTHR21192">
    <property type="entry name" value="NUCLEAR PROTEIN E3-3"/>
    <property type="match status" value="1"/>
</dbReference>
<dbReference type="SUPFAM" id="SSF64076">
    <property type="entry name" value="MTH938-like"/>
    <property type="match status" value="1"/>
</dbReference>
<dbReference type="AlphaFoldDB" id="A0A439DBR1"/>
<proteinExistence type="predicted"/>